<dbReference type="Proteomes" id="UP001284601">
    <property type="component" value="Unassembled WGS sequence"/>
</dbReference>
<sequence>MSGIGVLREGPLHAAVKLALAQPGDRLEVKVDRFVIDLVRADGELVEVQTGGFGPLGPKLDALLDDHRVRIVHPVAAERRIVRVGDGGEVLSARRSPRRATIVELFDKLVTFPSLLAHPNLTLEVLLGREDHIRGSEPVRVRRRTRDPGERRLVEVIDRVELRTPADLLGALPPLPDEPFTTRELGALLSCPTVLAQRAVYCLRLMELIEPAGKRGRAPLHRLA</sequence>
<accession>A0ABU4HN45</accession>
<evidence type="ECO:0000313" key="3">
    <source>
        <dbReference type="Proteomes" id="UP001284601"/>
    </source>
</evidence>
<evidence type="ECO:0000313" key="2">
    <source>
        <dbReference type="EMBL" id="MDW5594718.1"/>
    </source>
</evidence>
<protein>
    <recommendedName>
        <fullName evidence="1">DUF8091 domain-containing protein</fullName>
    </recommendedName>
</protein>
<organism evidence="2 3">
    <name type="scientific">Conexibacter stalactiti</name>
    <dbReference type="NCBI Taxonomy" id="1940611"/>
    <lineage>
        <taxon>Bacteria</taxon>
        <taxon>Bacillati</taxon>
        <taxon>Actinomycetota</taxon>
        <taxon>Thermoleophilia</taxon>
        <taxon>Solirubrobacterales</taxon>
        <taxon>Conexibacteraceae</taxon>
        <taxon>Conexibacter</taxon>
    </lineage>
</organism>
<dbReference type="EMBL" id="JAWSTH010000021">
    <property type="protein sequence ID" value="MDW5594718.1"/>
    <property type="molecule type" value="Genomic_DNA"/>
</dbReference>
<comment type="caution">
    <text evidence="2">The sequence shown here is derived from an EMBL/GenBank/DDBJ whole genome shotgun (WGS) entry which is preliminary data.</text>
</comment>
<dbReference type="Pfam" id="PF26351">
    <property type="entry name" value="DUF8091"/>
    <property type="match status" value="1"/>
</dbReference>
<dbReference type="RefSeq" id="WP_318597019.1">
    <property type="nucleotide sequence ID" value="NZ_JAWSTH010000021.1"/>
</dbReference>
<evidence type="ECO:0000259" key="1">
    <source>
        <dbReference type="Pfam" id="PF26351"/>
    </source>
</evidence>
<reference evidence="3" key="1">
    <citation type="submission" date="2023-07" db="EMBL/GenBank/DDBJ databases">
        <title>Conexibacter stalactiti sp. nov., isolated from stalactites in a lava cave and emended description of the genus Conexibacter.</title>
        <authorList>
            <person name="Lee S.D."/>
        </authorList>
    </citation>
    <scope>NUCLEOTIDE SEQUENCE [LARGE SCALE GENOMIC DNA]</scope>
    <source>
        <strain evidence="3">KCTC 39840</strain>
    </source>
</reference>
<proteinExistence type="predicted"/>
<dbReference type="InterPro" id="IPR058404">
    <property type="entry name" value="DUF8091"/>
</dbReference>
<reference evidence="2 3" key="2">
    <citation type="submission" date="2023-10" db="EMBL/GenBank/DDBJ databases">
        <authorList>
            <person name="Han X.F."/>
        </authorList>
    </citation>
    <scope>NUCLEOTIDE SEQUENCE [LARGE SCALE GENOMIC DNA]</scope>
    <source>
        <strain evidence="2 3">KCTC 39840</strain>
    </source>
</reference>
<keyword evidence="3" id="KW-1185">Reference proteome</keyword>
<name>A0ABU4HN45_9ACTN</name>
<gene>
    <name evidence="2" type="ORF">R7226_10245</name>
</gene>
<feature type="domain" description="DUF8091" evidence="1">
    <location>
        <begin position="12"/>
        <end position="163"/>
    </location>
</feature>